<name>A0A836CFK2_9STRA</name>
<evidence type="ECO:0000313" key="2">
    <source>
        <dbReference type="Proteomes" id="UP000664859"/>
    </source>
</evidence>
<sequence length="111" mass="12094">MIGGGGMQLVSDGCWDTAMELLLPLDLEPLLKTWSQFESRARVIAAESESRARVIAVARLPGSRARVMATARPPNRAERASWSLRRLQRRTPTFEGAYARAASATQPAKGA</sequence>
<accession>A0A836CFK2</accession>
<proteinExistence type="predicted"/>
<dbReference type="EMBL" id="JAFCMP010000157">
    <property type="protein sequence ID" value="KAG5184660.1"/>
    <property type="molecule type" value="Genomic_DNA"/>
</dbReference>
<reference evidence="1" key="1">
    <citation type="submission" date="2021-02" db="EMBL/GenBank/DDBJ databases">
        <title>First Annotated Genome of the Yellow-green Alga Tribonema minus.</title>
        <authorList>
            <person name="Mahan K.M."/>
        </authorList>
    </citation>
    <scope>NUCLEOTIDE SEQUENCE</scope>
    <source>
        <strain evidence="1">UTEX B ZZ1240</strain>
    </source>
</reference>
<organism evidence="1 2">
    <name type="scientific">Tribonema minus</name>
    <dbReference type="NCBI Taxonomy" id="303371"/>
    <lineage>
        <taxon>Eukaryota</taxon>
        <taxon>Sar</taxon>
        <taxon>Stramenopiles</taxon>
        <taxon>Ochrophyta</taxon>
        <taxon>PX clade</taxon>
        <taxon>Xanthophyceae</taxon>
        <taxon>Tribonematales</taxon>
        <taxon>Tribonemataceae</taxon>
        <taxon>Tribonema</taxon>
    </lineage>
</organism>
<gene>
    <name evidence="1" type="ORF">JKP88DRAFT_277022</name>
</gene>
<protein>
    <submittedName>
        <fullName evidence="1">Uncharacterized protein</fullName>
    </submittedName>
</protein>
<comment type="caution">
    <text evidence="1">The sequence shown here is derived from an EMBL/GenBank/DDBJ whole genome shotgun (WGS) entry which is preliminary data.</text>
</comment>
<dbReference type="AlphaFoldDB" id="A0A836CFK2"/>
<evidence type="ECO:0000313" key="1">
    <source>
        <dbReference type="EMBL" id="KAG5184660.1"/>
    </source>
</evidence>
<dbReference type="Proteomes" id="UP000664859">
    <property type="component" value="Unassembled WGS sequence"/>
</dbReference>
<keyword evidence="2" id="KW-1185">Reference proteome</keyword>